<dbReference type="STRING" id="571298.SAMN04488026_101592"/>
<dbReference type="GO" id="GO:0003677">
    <property type="term" value="F:DNA binding"/>
    <property type="evidence" value="ECO:0007669"/>
    <property type="project" value="UniProtKB-KW"/>
</dbReference>
<evidence type="ECO:0000256" key="2">
    <source>
        <dbReference type="ARBA" id="ARBA00023125"/>
    </source>
</evidence>
<dbReference type="RefSeq" id="WP_093154282.1">
    <property type="nucleotide sequence ID" value="NZ_FNEK01000015.1"/>
</dbReference>
<dbReference type="InterPro" id="IPR036388">
    <property type="entry name" value="WH-like_DNA-bd_sf"/>
</dbReference>
<dbReference type="CDD" id="cd07377">
    <property type="entry name" value="WHTH_GntR"/>
    <property type="match status" value="1"/>
</dbReference>
<feature type="domain" description="HTH gntR-type" evidence="4">
    <location>
        <begin position="14"/>
        <end position="82"/>
    </location>
</feature>
<keyword evidence="6" id="KW-1185">Reference proteome</keyword>
<dbReference type="EMBL" id="FNEK01000015">
    <property type="protein sequence ID" value="SDJ32293.1"/>
    <property type="molecule type" value="Genomic_DNA"/>
</dbReference>
<dbReference type="Proteomes" id="UP000199382">
    <property type="component" value="Unassembled WGS sequence"/>
</dbReference>
<dbReference type="GO" id="GO:0003700">
    <property type="term" value="F:DNA-binding transcription factor activity"/>
    <property type="evidence" value="ECO:0007669"/>
    <property type="project" value="InterPro"/>
</dbReference>
<keyword evidence="1" id="KW-0805">Transcription regulation</keyword>
<dbReference type="AlphaFoldDB" id="A0A1G8ST18"/>
<dbReference type="InterPro" id="IPR036390">
    <property type="entry name" value="WH_DNA-bd_sf"/>
</dbReference>
<dbReference type="OrthoDB" id="9028214at2"/>
<dbReference type="InterPro" id="IPR008920">
    <property type="entry name" value="TF_FadR/GntR_C"/>
</dbReference>
<dbReference type="PANTHER" id="PTHR43537:SF44">
    <property type="entry name" value="GNTR FAMILY REGULATORY PROTEIN"/>
    <property type="match status" value="1"/>
</dbReference>
<evidence type="ECO:0000313" key="5">
    <source>
        <dbReference type="EMBL" id="SDJ32293.1"/>
    </source>
</evidence>
<organism evidence="5 6">
    <name type="scientific">Aliiruegeria lutimaris</name>
    <dbReference type="NCBI Taxonomy" id="571298"/>
    <lineage>
        <taxon>Bacteria</taxon>
        <taxon>Pseudomonadati</taxon>
        <taxon>Pseudomonadota</taxon>
        <taxon>Alphaproteobacteria</taxon>
        <taxon>Rhodobacterales</taxon>
        <taxon>Roseobacteraceae</taxon>
        <taxon>Aliiruegeria</taxon>
    </lineage>
</organism>
<protein>
    <submittedName>
        <fullName evidence="5">Transcriptional regulator, GntR family</fullName>
    </submittedName>
</protein>
<evidence type="ECO:0000259" key="4">
    <source>
        <dbReference type="PROSITE" id="PS50949"/>
    </source>
</evidence>
<accession>A0A1G8ST18</accession>
<keyword evidence="3" id="KW-0804">Transcription</keyword>
<dbReference type="Pfam" id="PF07729">
    <property type="entry name" value="FCD"/>
    <property type="match status" value="1"/>
</dbReference>
<dbReference type="InterPro" id="IPR011711">
    <property type="entry name" value="GntR_C"/>
</dbReference>
<dbReference type="SMART" id="SM00345">
    <property type="entry name" value="HTH_GNTR"/>
    <property type="match status" value="1"/>
</dbReference>
<evidence type="ECO:0000256" key="3">
    <source>
        <dbReference type="ARBA" id="ARBA00023163"/>
    </source>
</evidence>
<dbReference type="PRINTS" id="PR00035">
    <property type="entry name" value="HTHGNTR"/>
</dbReference>
<dbReference type="Gene3D" id="1.20.120.530">
    <property type="entry name" value="GntR ligand-binding domain-like"/>
    <property type="match status" value="1"/>
</dbReference>
<reference evidence="5 6" key="1">
    <citation type="submission" date="2016-10" db="EMBL/GenBank/DDBJ databases">
        <authorList>
            <person name="de Groot N.N."/>
        </authorList>
    </citation>
    <scope>NUCLEOTIDE SEQUENCE [LARGE SCALE GENOMIC DNA]</scope>
    <source>
        <strain evidence="5 6">DSM 25294</strain>
    </source>
</reference>
<dbReference type="PROSITE" id="PS50949">
    <property type="entry name" value="HTH_GNTR"/>
    <property type="match status" value="1"/>
</dbReference>
<dbReference type="PANTHER" id="PTHR43537">
    <property type="entry name" value="TRANSCRIPTIONAL REGULATOR, GNTR FAMILY"/>
    <property type="match status" value="1"/>
</dbReference>
<dbReference type="SUPFAM" id="SSF48008">
    <property type="entry name" value="GntR ligand-binding domain-like"/>
    <property type="match status" value="1"/>
</dbReference>
<evidence type="ECO:0000256" key="1">
    <source>
        <dbReference type="ARBA" id="ARBA00023015"/>
    </source>
</evidence>
<dbReference type="InterPro" id="IPR000524">
    <property type="entry name" value="Tscrpt_reg_HTH_GntR"/>
</dbReference>
<sequence length="241" mass="26748">MSHSNDDESAPAEGRASDAVVDQIQRQILSGTLENDSLLPSERDLMEQFSTSRTVIREAVATLASRGLLEARPRFRPVVRKPGYDTALNSVGSIVQLMLQQKGGIESLFASRVFVERGLVRDAALSANREDISALKEALAKNKNAIADSETFYETDMAFHGVLYGIPRNPIFPAIHIAYCSWLKPHWGQMLRSPERNEVNYASHMAIYTAILERDPDAAEEALATHLSTAWEYVRETFGAP</sequence>
<proteinExistence type="predicted"/>
<dbReference type="Gene3D" id="1.10.10.10">
    <property type="entry name" value="Winged helix-like DNA-binding domain superfamily/Winged helix DNA-binding domain"/>
    <property type="match status" value="1"/>
</dbReference>
<gene>
    <name evidence="5" type="ORF">SAMN04488026_101592</name>
</gene>
<dbReference type="SMART" id="SM00895">
    <property type="entry name" value="FCD"/>
    <property type="match status" value="1"/>
</dbReference>
<evidence type="ECO:0000313" key="6">
    <source>
        <dbReference type="Proteomes" id="UP000199382"/>
    </source>
</evidence>
<dbReference type="SUPFAM" id="SSF46785">
    <property type="entry name" value="Winged helix' DNA-binding domain"/>
    <property type="match status" value="1"/>
</dbReference>
<keyword evidence="2" id="KW-0238">DNA-binding</keyword>
<name>A0A1G8ST18_9RHOB</name>
<dbReference type="Pfam" id="PF00392">
    <property type="entry name" value="GntR"/>
    <property type="match status" value="1"/>
</dbReference>